<feature type="binding site" evidence="16">
    <location>
        <position position="227"/>
    </location>
    <ligand>
        <name>substrate</name>
    </ligand>
</feature>
<keyword evidence="18" id="KW-1185">Reference proteome</keyword>
<feature type="binding site" evidence="16">
    <location>
        <position position="172"/>
    </location>
    <ligand>
        <name>K(+)</name>
        <dbReference type="ChEBI" id="CHEBI:29103"/>
    </ligand>
</feature>
<comment type="cofactor">
    <cofactor evidence="16">
        <name>NH4(+)</name>
        <dbReference type="ChEBI" id="CHEBI:28938"/>
    </cofactor>
    <cofactor evidence="16">
        <name>K(+)</name>
        <dbReference type="ChEBI" id="CHEBI:29103"/>
    </cofactor>
    <text evidence="16">A monovalent cation. Ammonium or potassium.</text>
</comment>
<dbReference type="PANTHER" id="PTHR34265">
    <property type="entry name" value="TYPE III PANTOTHENATE KINASE"/>
    <property type="match status" value="1"/>
</dbReference>
<name>B7AR27_9FIRM</name>
<dbReference type="GO" id="GO:0046872">
    <property type="term" value="F:metal ion binding"/>
    <property type="evidence" value="ECO:0007669"/>
    <property type="project" value="UniProtKB-KW"/>
</dbReference>
<dbReference type="Gene3D" id="3.30.420.40">
    <property type="match status" value="2"/>
</dbReference>
<comment type="function">
    <text evidence="16">Catalyzes the phosphorylation of pantothenate (Pan), the first step in CoA biosynthesis.</text>
</comment>
<keyword evidence="11 16" id="KW-0067">ATP-binding</keyword>
<comment type="similarity">
    <text evidence="14 16">Belongs to the type III pantothenate kinase family.</text>
</comment>
<keyword evidence="16" id="KW-0479">Metal-binding</keyword>
<feature type="binding site" evidence="16">
    <location>
        <begin position="49"/>
        <end position="56"/>
    </location>
    <ligand>
        <name>ATP</name>
        <dbReference type="ChEBI" id="CHEBI:30616"/>
    </ligand>
</feature>
<dbReference type="PANTHER" id="PTHR34265:SF1">
    <property type="entry name" value="TYPE III PANTOTHENATE KINASE"/>
    <property type="match status" value="1"/>
</dbReference>
<dbReference type="EMBL" id="ABVQ01000035">
    <property type="protein sequence ID" value="EEC58149.1"/>
    <property type="molecule type" value="Genomic_DNA"/>
</dbReference>
<dbReference type="Pfam" id="PF03309">
    <property type="entry name" value="Pan_kinase"/>
    <property type="match status" value="1"/>
</dbReference>
<dbReference type="SUPFAM" id="SSF53067">
    <property type="entry name" value="Actin-like ATPase domain"/>
    <property type="match status" value="2"/>
</dbReference>
<dbReference type="eggNOG" id="COG1521">
    <property type="taxonomic scope" value="Bacteria"/>
</dbReference>
<dbReference type="InterPro" id="IPR004619">
    <property type="entry name" value="Type_III_PanK"/>
</dbReference>
<evidence type="ECO:0000256" key="13">
    <source>
        <dbReference type="ARBA" id="ARBA00022993"/>
    </source>
</evidence>
<proteinExistence type="inferred from homology"/>
<evidence type="ECO:0000256" key="5">
    <source>
        <dbReference type="ARBA" id="ARBA00011738"/>
    </source>
</evidence>
<dbReference type="Proteomes" id="UP000003136">
    <property type="component" value="Unassembled WGS sequence"/>
</dbReference>
<keyword evidence="9 16" id="KW-0547">Nucleotide-binding</keyword>
<accession>B7AR27</accession>
<keyword evidence="8 16" id="KW-0808">Transferase</keyword>
<dbReference type="NCBIfam" id="NF009855">
    <property type="entry name" value="PRK13321.1"/>
    <property type="match status" value="1"/>
</dbReference>
<dbReference type="STRING" id="483218.BACPEC_01137"/>
<keyword evidence="10 16" id="KW-0418">Kinase</keyword>
<sequence>MCLFCNKLILINQNKSINIVILIILEYNRSILRDIIKKGTYITMILAIDMGNTAAVLGCIDDQKIYFTEELSTDLSKSPLEYAMGIKTVLELYNIDSDNISGAIISCVVPSLQQVISRAVQKIINKAPLIVGPGLKTGLNIKMDNAREMGSDLIVDSVAGINRYGAPLIIIDMGTATTISVIDKDRNYIGGAITPGVNIAMNALSSNAAQLFNVGLQAPSRVIGKNTVECMQSGIILGNASCIDGMIDRIEDELGYRTTVVATGGLSGIVIPYCRHDIIIEPRLLLMGLKLLYDKNA</sequence>
<dbReference type="GO" id="GO:0005737">
    <property type="term" value="C:cytoplasm"/>
    <property type="evidence" value="ECO:0007669"/>
    <property type="project" value="UniProtKB-SubCell"/>
</dbReference>
<comment type="pathway">
    <text evidence="4 16">Cofactor biosynthesis; coenzyme A biosynthesis; CoA from (R)-pantothenate: step 1/5.</text>
</comment>
<dbReference type="NCBIfam" id="TIGR00671">
    <property type="entry name" value="baf"/>
    <property type="match status" value="1"/>
</dbReference>
<dbReference type="GO" id="GO:0015937">
    <property type="term" value="P:coenzyme A biosynthetic process"/>
    <property type="evidence" value="ECO:0007669"/>
    <property type="project" value="UniProtKB-UniRule"/>
</dbReference>
<evidence type="ECO:0000256" key="7">
    <source>
        <dbReference type="ARBA" id="ARBA00022490"/>
    </source>
</evidence>
<evidence type="ECO:0000256" key="3">
    <source>
        <dbReference type="ARBA" id="ARBA00004496"/>
    </source>
</evidence>
<evidence type="ECO:0000256" key="2">
    <source>
        <dbReference type="ARBA" id="ARBA00001958"/>
    </source>
</evidence>
<gene>
    <name evidence="16" type="primary">coaX</name>
    <name evidence="17" type="ORF">BACPEC_01137</name>
</gene>
<feature type="binding site" evidence="16">
    <location>
        <begin position="150"/>
        <end position="153"/>
    </location>
    <ligand>
        <name>substrate</name>
    </ligand>
</feature>
<protein>
    <recommendedName>
        <fullName evidence="15 16">Type III pantothenate kinase</fullName>
        <ecNumber evidence="6 16">2.7.1.33</ecNumber>
    </recommendedName>
    <alternativeName>
        <fullName evidence="16">PanK-III</fullName>
    </alternativeName>
    <alternativeName>
        <fullName evidence="16">Pantothenic acid kinase</fullName>
    </alternativeName>
</protein>
<dbReference type="EC" id="2.7.1.33" evidence="6 16"/>
<dbReference type="HOGENOM" id="CLU_066627_1_0_9"/>
<dbReference type="CDD" id="cd24015">
    <property type="entry name" value="ASKHA_NBD_PanK-III"/>
    <property type="match status" value="1"/>
</dbReference>
<evidence type="ECO:0000256" key="12">
    <source>
        <dbReference type="ARBA" id="ARBA00022958"/>
    </source>
</evidence>
<dbReference type="HAMAP" id="MF_01274">
    <property type="entry name" value="Pantothen_kinase_3"/>
    <property type="match status" value="1"/>
</dbReference>
<evidence type="ECO:0000256" key="16">
    <source>
        <dbReference type="HAMAP-Rule" id="MF_01274"/>
    </source>
</evidence>
<dbReference type="GO" id="GO:0004594">
    <property type="term" value="F:pantothenate kinase activity"/>
    <property type="evidence" value="ECO:0007669"/>
    <property type="project" value="UniProtKB-UniRule"/>
</dbReference>
<feature type="active site" description="Proton acceptor" evidence="16">
    <location>
        <position position="152"/>
    </location>
</feature>
<keyword evidence="12 16" id="KW-0630">Potassium</keyword>
<evidence type="ECO:0000313" key="17">
    <source>
        <dbReference type="EMBL" id="EEC58149.1"/>
    </source>
</evidence>
<evidence type="ECO:0000256" key="15">
    <source>
        <dbReference type="ARBA" id="ARBA00040883"/>
    </source>
</evidence>
<evidence type="ECO:0000256" key="4">
    <source>
        <dbReference type="ARBA" id="ARBA00005225"/>
    </source>
</evidence>
<dbReference type="UniPathway" id="UPA00241">
    <property type="reaction ID" value="UER00352"/>
</dbReference>
<reference evidence="17 18" key="2">
    <citation type="submission" date="2008-11" db="EMBL/GenBank/DDBJ databases">
        <authorList>
            <person name="Fulton L."/>
            <person name="Clifton S."/>
            <person name="Fulton B."/>
            <person name="Xu J."/>
            <person name="Minx P."/>
            <person name="Pepin K.H."/>
            <person name="Johnson M."/>
            <person name="Bhonagiri V."/>
            <person name="Nash W.E."/>
            <person name="Mardis E.R."/>
            <person name="Wilson R.K."/>
        </authorList>
    </citation>
    <scope>NUCLEOTIDE SEQUENCE [LARGE SCALE GENOMIC DNA]</scope>
    <source>
        <strain evidence="17 18">ATCC 43243</strain>
    </source>
</reference>
<comment type="subcellular location">
    <subcellularLocation>
        <location evidence="3 16">Cytoplasm</location>
    </subcellularLocation>
</comment>
<evidence type="ECO:0000313" key="18">
    <source>
        <dbReference type="Proteomes" id="UP000003136"/>
    </source>
</evidence>
<evidence type="ECO:0000256" key="14">
    <source>
        <dbReference type="ARBA" id="ARBA00038036"/>
    </source>
</evidence>
<comment type="cofactor">
    <cofactor evidence="2">
        <name>K(+)</name>
        <dbReference type="ChEBI" id="CHEBI:29103"/>
    </cofactor>
</comment>
<evidence type="ECO:0000256" key="9">
    <source>
        <dbReference type="ARBA" id="ARBA00022741"/>
    </source>
</evidence>
<comment type="caution">
    <text evidence="16">Lacks conserved residue(s) required for the propagation of feature annotation.</text>
</comment>
<comment type="catalytic activity">
    <reaction evidence="1 16">
        <text>(R)-pantothenate + ATP = (R)-4'-phosphopantothenate + ADP + H(+)</text>
        <dbReference type="Rhea" id="RHEA:16373"/>
        <dbReference type="ChEBI" id="CHEBI:10986"/>
        <dbReference type="ChEBI" id="CHEBI:15378"/>
        <dbReference type="ChEBI" id="CHEBI:29032"/>
        <dbReference type="ChEBI" id="CHEBI:30616"/>
        <dbReference type="ChEBI" id="CHEBI:456216"/>
        <dbReference type="EC" id="2.7.1.33"/>
    </reaction>
</comment>
<evidence type="ECO:0000256" key="10">
    <source>
        <dbReference type="ARBA" id="ARBA00022777"/>
    </source>
</evidence>
<reference evidence="17 18" key="1">
    <citation type="submission" date="2008-11" db="EMBL/GenBank/DDBJ databases">
        <title>Draft genome sequence of Bacteroides pectinophilus (ATCC 43243).</title>
        <authorList>
            <person name="Sudarsanam P."/>
            <person name="Ley R."/>
            <person name="Guruge J."/>
            <person name="Turnbaugh P.J."/>
            <person name="Mahowald M."/>
            <person name="Liep D."/>
            <person name="Gordon J."/>
        </authorList>
    </citation>
    <scope>NUCLEOTIDE SEQUENCE [LARGE SCALE GENOMIC DNA]</scope>
    <source>
        <strain evidence="17 18">ATCC 43243</strain>
    </source>
</reference>
<evidence type="ECO:0000256" key="1">
    <source>
        <dbReference type="ARBA" id="ARBA00001206"/>
    </source>
</evidence>
<evidence type="ECO:0000256" key="11">
    <source>
        <dbReference type="ARBA" id="ARBA00022840"/>
    </source>
</evidence>
<comment type="subunit">
    <text evidence="5 16">Homodimer.</text>
</comment>
<evidence type="ECO:0000256" key="8">
    <source>
        <dbReference type="ARBA" id="ARBA00022679"/>
    </source>
</evidence>
<evidence type="ECO:0000256" key="6">
    <source>
        <dbReference type="ARBA" id="ARBA00012102"/>
    </source>
</evidence>
<feature type="binding site" evidence="16">
    <location>
        <position position="175"/>
    </location>
    <ligand>
        <name>ATP</name>
        <dbReference type="ChEBI" id="CHEBI:30616"/>
    </ligand>
</feature>
<keyword evidence="7 16" id="KW-0963">Cytoplasm</keyword>
<keyword evidence="13 16" id="KW-0173">Coenzyme A biosynthesis</keyword>
<organism evidence="17 18">
    <name type="scientific">[Bacteroides] pectinophilus ATCC 43243</name>
    <dbReference type="NCBI Taxonomy" id="483218"/>
    <lineage>
        <taxon>Bacteria</taxon>
        <taxon>Bacillati</taxon>
        <taxon>Bacillota</taxon>
        <taxon>Clostridia</taxon>
        <taxon>Eubacteriales</taxon>
    </lineage>
</organism>
<dbReference type="AlphaFoldDB" id="B7AR27"/>
<dbReference type="GO" id="GO:0005524">
    <property type="term" value="F:ATP binding"/>
    <property type="evidence" value="ECO:0007669"/>
    <property type="project" value="UniProtKB-UniRule"/>
</dbReference>
<dbReference type="InterPro" id="IPR043129">
    <property type="entry name" value="ATPase_NBD"/>
</dbReference>